<dbReference type="SUPFAM" id="SSF46565">
    <property type="entry name" value="Chaperone J-domain"/>
    <property type="match status" value="1"/>
</dbReference>
<protein>
    <recommendedName>
        <fullName evidence="2">J domain-containing protein</fullName>
    </recommendedName>
</protein>
<proteinExistence type="predicted"/>
<evidence type="ECO:0000313" key="3">
    <source>
        <dbReference type="EMBL" id="TIA90801.1"/>
    </source>
</evidence>
<dbReference type="EMBL" id="SPNW01000016">
    <property type="protein sequence ID" value="TIA90801.1"/>
    <property type="molecule type" value="Genomic_DNA"/>
</dbReference>
<comment type="caution">
    <text evidence="3">The sequence shown here is derived from an EMBL/GenBank/DDBJ whole genome shotgun (WGS) entry which is preliminary data.</text>
</comment>
<keyword evidence="4" id="KW-1185">Reference proteome</keyword>
<dbReference type="Gene3D" id="1.10.287.110">
    <property type="entry name" value="DnaJ domain"/>
    <property type="match status" value="1"/>
</dbReference>
<sequence length="374" mass="41400">MNFYQLLDIAVDSTDAEIKKAYSEWTVSMACSDSRIPGKHALASHPDKNMGDPLAEEKFKTLSEAYQILSNPETRKIYDDNGYRMTQESVSDSFTDPETLFSTLFGGGKFVPLIGEISIGAEMREAMREHAEYESSKGVVPPEERSRSAQSKIAKSQVAALEREKRVDTLLDNLIMKLAVHTEALPSPQVDASFRALAEIEATTLSAESFGWEMLQTLGAVYANKSRAWLASYNPDWRSGWGFGGWVQNAKGQYAVLSDSISTLNAAIELKKAFDALSNADKTGNLSIDERRVLEDAAADKGLKALFKGTSLEIQSVVREVCDKLLSDADAETLEKRAKALLILGEAFCSVERHRNTLTDTYEYRTPQPQQIDT</sequence>
<dbReference type="CDD" id="cd06257">
    <property type="entry name" value="DnaJ"/>
    <property type="match status" value="1"/>
</dbReference>
<dbReference type="PANTHER" id="PTHR44924:SF1">
    <property type="entry name" value="DNAJ SUBFAMILY A MEMBER 2"/>
    <property type="match status" value="1"/>
</dbReference>
<dbReference type="PANTHER" id="PTHR44924">
    <property type="entry name" value="DNAJ SUBFAMILY A MEMBER 2"/>
    <property type="match status" value="1"/>
</dbReference>
<dbReference type="PROSITE" id="PS00636">
    <property type="entry name" value="DNAJ_1"/>
    <property type="match status" value="1"/>
</dbReference>
<dbReference type="InterPro" id="IPR036869">
    <property type="entry name" value="J_dom_sf"/>
</dbReference>
<dbReference type="Pfam" id="PF00226">
    <property type="entry name" value="DnaJ"/>
    <property type="match status" value="1"/>
</dbReference>
<dbReference type="SMART" id="SM00271">
    <property type="entry name" value="DnaJ"/>
    <property type="match status" value="1"/>
</dbReference>
<name>A0A4T0FQP1_9BASI</name>
<evidence type="ECO:0000313" key="4">
    <source>
        <dbReference type="Proteomes" id="UP000310189"/>
    </source>
</evidence>
<feature type="region of interest" description="Disordered" evidence="1">
    <location>
        <begin position="132"/>
        <end position="151"/>
    </location>
</feature>
<dbReference type="PRINTS" id="PR00625">
    <property type="entry name" value="JDOMAIN"/>
</dbReference>
<dbReference type="InterPro" id="IPR018253">
    <property type="entry name" value="DnaJ_domain_CS"/>
</dbReference>
<dbReference type="InterPro" id="IPR026894">
    <property type="entry name" value="DnaJ_X"/>
</dbReference>
<evidence type="ECO:0000259" key="2">
    <source>
        <dbReference type="PROSITE" id="PS50076"/>
    </source>
</evidence>
<evidence type="ECO:0000256" key="1">
    <source>
        <dbReference type="SAM" id="MobiDB-lite"/>
    </source>
</evidence>
<dbReference type="Pfam" id="PF14308">
    <property type="entry name" value="DnaJ-X"/>
    <property type="match status" value="1"/>
</dbReference>
<dbReference type="OrthoDB" id="552049at2759"/>
<dbReference type="PROSITE" id="PS50076">
    <property type="entry name" value="DNAJ_2"/>
    <property type="match status" value="1"/>
</dbReference>
<accession>A0A4T0FQP1</accession>
<organism evidence="3 4">
    <name type="scientific">Wallemia hederae</name>
    <dbReference type="NCBI Taxonomy" id="1540922"/>
    <lineage>
        <taxon>Eukaryota</taxon>
        <taxon>Fungi</taxon>
        <taxon>Dikarya</taxon>
        <taxon>Basidiomycota</taxon>
        <taxon>Wallemiomycotina</taxon>
        <taxon>Wallemiomycetes</taxon>
        <taxon>Wallemiales</taxon>
        <taxon>Wallemiaceae</taxon>
        <taxon>Wallemia</taxon>
    </lineage>
</organism>
<reference evidence="3 4" key="1">
    <citation type="submission" date="2019-03" db="EMBL/GenBank/DDBJ databases">
        <title>Sequencing 23 genomes of Wallemia ichthyophaga.</title>
        <authorList>
            <person name="Gostincar C."/>
        </authorList>
    </citation>
    <scope>NUCLEOTIDE SEQUENCE [LARGE SCALE GENOMIC DNA]</scope>
    <source>
        <strain evidence="3 4">EXF-5753</strain>
    </source>
</reference>
<gene>
    <name evidence="3" type="ORF">E3P99_01357</name>
</gene>
<dbReference type="InterPro" id="IPR001623">
    <property type="entry name" value="DnaJ_domain"/>
</dbReference>
<dbReference type="AlphaFoldDB" id="A0A4T0FQP1"/>
<feature type="domain" description="J" evidence="2">
    <location>
        <begin position="2"/>
        <end position="82"/>
    </location>
</feature>
<dbReference type="Proteomes" id="UP000310189">
    <property type="component" value="Unassembled WGS sequence"/>
</dbReference>